<sequence>MLTQGKRKRTVEDFNQFCTFVLAYAGYIPYPNEEWQCNDSVPRDSSTCSPHHSEDWASFSSPQSYYAPTPSKRVAGAKLGAKLGKRINKEKGKRRKDEKSSALDGERKPHKRGRDAGGSKKSSSAKGSVKKSVPQKPRFEMTNGASLCSSFSTAGASSAVDSNHGCKATAQARPLPEDSADMCSGIYRPSALKQEAQECTAYVDWANEERAAQAGPGRLKDISMGYLSSPHASLSCDDIPVQPNCDHRERRSSVNQEVKAEPIDLTCAVSLTGQVLKAEVTPQEEEELQRQIQGTAKDRCSEAKAEEGDGVPHRLGQQHARAGGSDTDQDTRATDGNTAASSAYGTEDTSAENSKLEEEEDSWDLITCFCMKPFAGRPMIECSECGTWVHLSCAKIRRTHVPDVFVCQPCRDARQNIRRSSRARTVSRKCFGD</sequence>
<feature type="region of interest" description="Disordered" evidence="6">
    <location>
        <begin position="280"/>
        <end position="358"/>
    </location>
</feature>
<dbReference type="GO" id="GO:0007076">
    <property type="term" value="P:mitotic chromosome condensation"/>
    <property type="evidence" value="ECO:0007669"/>
    <property type="project" value="TreeGrafter"/>
</dbReference>
<feature type="region of interest" description="Disordered" evidence="6">
    <location>
        <begin position="39"/>
        <end position="61"/>
    </location>
</feature>
<dbReference type="GO" id="GO:0008270">
    <property type="term" value="F:zinc ion binding"/>
    <property type="evidence" value="ECO:0007669"/>
    <property type="project" value="UniProtKB-KW"/>
</dbReference>
<dbReference type="Proteomes" id="UP001044222">
    <property type="component" value="Chromosome 13"/>
</dbReference>
<keyword evidence="2" id="KW-0479">Metal-binding</keyword>
<name>A0A9D3RRG5_ANGAN</name>
<dbReference type="PANTHER" id="PTHR14571:SF13">
    <property type="entry name" value="PHD FINGER PROTEIN 13"/>
    <property type="match status" value="1"/>
</dbReference>
<reference evidence="8" key="1">
    <citation type="submission" date="2021-01" db="EMBL/GenBank/DDBJ databases">
        <title>A chromosome-scale assembly of European eel, Anguilla anguilla.</title>
        <authorList>
            <person name="Henkel C."/>
            <person name="Jong-Raadsen S.A."/>
            <person name="Dufour S."/>
            <person name="Weltzien F.-A."/>
            <person name="Palstra A.P."/>
            <person name="Pelster B."/>
            <person name="Spaink H.P."/>
            <person name="Van Den Thillart G.E."/>
            <person name="Jansen H."/>
            <person name="Zahm M."/>
            <person name="Klopp C."/>
            <person name="Cedric C."/>
            <person name="Louis A."/>
            <person name="Berthelot C."/>
            <person name="Parey E."/>
            <person name="Roest Crollius H."/>
            <person name="Montfort J."/>
            <person name="Robinson-Rechavi M."/>
            <person name="Bucao C."/>
            <person name="Bouchez O."/>
            <person name="Gislard M."/>
            <person name="Lluch J."/>
            <person name="Milhes M."/>
            <person name="Lampietro C."/>
            <person name="Lopez Roques C."/>
            <person name="Donnadieu C."/>
            <person name="Braasch I."/>
            <person name="Desvignes T."/>
            <person name="Postlethwait J."/>
            <person name="Bobe J."/>
            <person name="Guiguen Y."/>
            <person name="Dirks R."/>
        </authorList>
    </citation>
    <scope>NUCLEOTIDE SEQUENCE</scope>
    <source>
        <strain evidence="8">Tag_6206</strain>
        <tissue evidence="8">Liver</tissue>
    </source>
</reference>
<dbReference type="InterPro" id="IPR011011">
    <property type="entry name" value="Znf_FYVE_PHD"/>
</dbReference>
<proteinExistence type="predicted"/>
<evidence type="ECO:0000313" key="9">
    <source>
        <dbReference type="Proteomes" id="UP001044222"/>
    </source>
</evidence>
<keyword evidence="5" id="KW-0539">Nucleus</keyword>
<feature type="compositionally biased region" description="Polar residues" evidence="6">
    <location>
        <begin position="334"/>
        <end position="353"/>
    </location>
</feature>
<feature type="domain" description="Zinc finger PHD-type" evidence="7">
    <location>
        <begin position="367"/>
        <end position="411"/>
    </location>
</feature>
<dbReference type="EMBL" id="JAFIRN010000013">
    <property type="protein sequence ID" value="KAG5836997.1"/>
    <property type="molecule type" value="Genomic_DNA"/>
</dbReference>
<feature type="compositionally biased region" description="Basic and acidic residues" evidence="6">
    <location>
        <begin position="87"/>
        <end position="107"/>
    </location>
</feature>
<evidence type="ECO:0000313" key="8">
    <source>
        <dbReference type="EMBL" id="KAG5836997.1"/>
    </source>
</evidence>
<dbReference type="PROSITE" id="PS01359">
    <property type="entry name" value="ZF_PHD_1"/>
    <property type="match status" value="1"/>
</dbReference>
<feature type="compositionally biased region" description="Basic and acidic residues" evidence="6">
    <location>
        <begin position="296"/>
        <end position="312"/>
    </location>
</feature>
<evidence type="ECO:0000259" key="7">
    <source>
        <dbReference type="SMART" id="SM00249"/>
    </source>
</evidence>
<evidence type="ECO:0000256" key="2">
    <source>
        <dbReference type="ARBA" id="ARBA00022723"/>
    </source>
</evidence>
<dbReference type="InterPro" id="IPR001965">
    <property type="entry name" value="Znf_PHD"/>
</dbReference>
<protein>
    <recommendedName>
        <fullName evidence="7">Zinc finger PHD-type domain-containing protein</fullName>
    </recommendedName>
</protein>
<dbReference type="InterPro" id="IPR041947">
    <property type="entry name" value="PHD_PHF13"/>
</dbReference>
<feature type="compositionally biased region" description="Low complexity" evidence="6">
    <location>
        <begin position="119"/>
        <end position="132"/>
    </location>
</feature>
<evidence type="ECO:0000256" key="4">
    <source>
        <dbReference type="ARBA" id="ARBA00022833"/>
    </source>
</evidence>
<evidence type="ECO:0000256" key="5">
    <source>
        <dbReference type="ARBA" id="ARBA00023242"/>
    </source>
</evidence>
<feature type="compositionally biased region" description="Polar residues" evidence="6">
    <location>
        <begin position="39"/>
        <end position="50"/>
    </location>
</feature>
<evidence type="ECO:0000256" key="6">
    <source>
        <dbReference type="SAM" id="MobiDB-lite"/>
    </source>
</evidence>
<keyword evidence="3" id="KW-0863">Zinc-finger</keyword>
<gene>
    <name evidence="8" type="ORF">ANANG_G00234570</name>
</gene>
<dbReference type="SUPFAM" id="SSF57903">
    <property type="entry name" value="FYVE/PHD zinc finger"/>
    <property type="match status" value="1"/>
</dbReference>
<dbReference type="InterPro" id="IPR019786">
    <property type="entry name" value="Zinc_finger_PHD-type_CS"/>
</dbReference>
<dbReference type="GO" id="GO:0005634">
    <property type="term" value="C:nucleus"/>
    <property type="evidence" value="ECO:0007669"/>
    <property type="project" value="UniProtKB-SubCell"/>
</dbReference>
<organism evidence="8 9">
    <name type="scientific">Anguilla anguilla</name>
    <name type="common">European freshwater eel</name>
    <name type="synonym">Muraena anguilla</name>
    <dbReference type="NCBI Taxonomy" id="7936"/>
    <lineage>
        <taxon>Eukaryota</taxon>
        <taxon>Metazoa</taxon>
        <taxon>Chordata</taxon>
        <taxon>Craniata</taxon>
        <taxon>Vertebrata</taxon>
        <taxon>Euteleostomi</taxon>
        <taxon>Actinopterygii</taxon>
        <taxon>Neopterygii</taxon>
        <taxon>Teleostei</taxon>
        <taxon>Anguilliformes</taxon>
        <taxon>Anguillidae</taxon>
        <taxon>Anguilla</taxon>
    </lineage>
</organism>
<dbReference type="Pfam" id="PF00628">
    <property type="entry name" value="PHD"/>
    <property type="match status" value="1"/>
</dbReference>
<dbReference type="CDD" id="cd15632">
    <property type="entry name" value="PHD_PHF13"/>
    <property type="match status" value="1"/>
</dbReference>
<dbReference type="Gene3D" id="3.30.40.10">
    <property type="entry name" value="Zinc/RING finger domain, C3HC4 (zinc finger)"/>
    <property type="match status" value="1"/>
</dbReference>
<evidence type="ECO:0000256" key="1">
    <source>
        <dbReference type="ARBA" id="ARBA00004123"/>
    </source>
</evidence>
<evidence type="ECO:0000256" key="3">
    <source>
        <dbReference type="ARBA" id="ARBA00022771"/>
    </source>
</evidence>
<dbReference type="AlphaFoldDB" id="A0A9D3RRG5"/>
<feature type="region of interest" description="Disordered" evidence="6">
    <location>
        <begin position="82"/>
        <end position="140"/>
    </location>
</feature>
<dbReference type="GO" id="GO:0003682">
    <property type="term" value="F:chromatin binding"/>
    <property type="evidence" value="ECO:0007669"/>
    <property type="project" value="TreeGrafter"/>
</dbReference>
<dbReference type="PANTHER" id="PTHR14571">
    <property type="entry name" value="HISTONE-LYSINE N-METHYLTRANSFERASE SET-26-RELATED"/>
    <property type="match status" value="1"/>
</dbReference>
<keyword evidence="4" id="KW-0862">Zinc</keyword>
<comment type="subcellular location">
    <subcellularLocation>
        <location evidence="1">Nucleus</location>
    </subcellularLocation>
</comment>
<accession>A0A9D3RRG5</accession>
<keyword evidence="9" id="KW-1185">Reference proteome</keyword>
<dbReference type="InterPro" id="IPR013083">
    <property type="entry name" value="Znf_RING/FYVE/PHD"/>
</dbReference>
<dbReference type="InterPro" id="IPR019787">
    <property type="entry name" value="Znf_PHD-finger"/>
</dbReference>
<comment type="caution">
    <text evidence="8">The sequence shown here is derived from an EMBL/GenBank/DDBJ whole genome shotgun (WGS) entry which is preliminary data.</text>
</comment>
<dbReference type="SMART" id="SM00249">
    <property type="entry name" value="PHD"/>
    <property type="match status" value="1"/>
</dbReference>